<evidence type="ECO:0000256" key="1">
    <source>
        <dbReference type="SAM" id="Phobius"/>
    </source>
</evidence>
<organism evidence="2 3">
    <name type="scientific">Chaetoceros tenuissimus</name>
    <dbReference type="NCBI Taxonomy" id="426638"/>
    <lineage>
        <taxon>Eukaryota</taxon>
        <taxon>Sar</taxon>
        <taxon>Stramenopiles</taxon>
        <taxon>Ochrophyta</taxon>
        <taxon>Bacillariophyta</taxon>
        <taxon>Coscinodiscophyceae</taxon>
        <taxon>Chaetocerotophycidae</taxon>
        <taxon>Chaetocerotales</taxon>
        <taxon>Chaetocerotaceae</taxon>
        <taxon>Chaetoceros</taxon>
    </lineage>
</organism>
<sequence length="505" mass="57846">MLSLTKSWKETSCSKENYNNIREKRSEKEVYDISLKARSLPYSFTEGTSEKYSQNAGGKERKELDSITKLETISLSLDEGDIENHKKDIEQLACRRTFYRLSSEVQEQDMVSSWKDKTEKTDIKRDSSMIVKMAKAVFASISRKDWMFKISWTIFALFVAFISQLGVFFPDTPRGTGSTCSTNDAGVKLNIVLCDMIESANTASARINILTAFILSAFASRELWLTKRTAYCALCGATRNLLINICSLVRNKDDRETMVRWSVLGYELSVLKGRDLVDTEVAENFLESMNLIDEDEWDVLVDGDRHTTVWFWIQLKATHIFDDGCMTDLQLQTICNAVTLSRDKANDLMSKLDRNQPPPFILLCALLVNLTLFMDSLSVGLTWGKIFHEAKGHPYHIYLELFMFLLYSVLLGLFFDICTILYNPFGPRDIDIPHHLVGKGIRQLGMELSKRETPITFDRQVNMRRRFSTLGGSLREAETLAFDGMKHAMQSNMKRQKQHNQFDLS</sequence>
<feature type="transmembrane region" description="Helical" evidence="1">
    <location>
        <begin position="360"/>
        <end position="381"/>
    </location>
</feature>
<keyword evidence="1" id="KW-0472">Membrane</keyword>
<dbReference type="EMBL" id="BLLK01000049">
    <property type="protein sequence ID" value="GFH55554.1"/>
    <property type="molecule type" value="Genomic_DNA"/>
</dbReference>
<keyword evidence="3" id="KW-1185">Reference proteome</keyword>
<keyword evidence="1" id="KW-1133">Transmembrane helix</keyword>
<feature type="transmembrane region" description="Helical" evidence="1">
    <location>
        <begin position="203"/>
        <end position="220"/>
    </location>
</feature>
<dbReference type="Proteomes" id="UP001054902">
    <property type="component" value="Unassembled WGS sequence"/>
</dbReference>
<reference evidence="2 3" key="1">
    <citation type="journal article" date="2021" name="Sci. Rep.">
        <title>The genome of the diatom Chaetoceros tenuissimus carries an ancient integrated fragment of an extant virus.</title>
        <authorList>
            <person name="Hongo Y."/>
            <person name="Kimura K."/>
            <person name="Takaki Y."/>
            <person name="Yoshida Y."/>
            <person name="Baba S."/>
            <person name="Kobayashi G."/>
            <person name="Nagasaki K."/>
            <person name="Hano T."/>
            <person name="Tomaru Y."/>
        </authorList>
    </citation>
    <scope>NUCLEOTIDE SEQUENCE [LARGE SCALE GENOMIC DNA]</scope>
    <source>
        <strain evidence="2 3">NIES-3715</strain>
    </source>
</reference>
<accession>A0AAD3D0R2</accession>
<gene>
    <name evidence="2" type="ORF">CTEN210_12030</name>
</gene>
<evidence type="ECO:0000313" key="3">
    <source>
        <dbReference type="Proteomes" id="UP001054902"/>
    </source>
</evidence>
<protein>
    <submittedName>
        <fullName evidence="2">Uncharacterized protein</fullName>
    </submittedName>
</protein>
<comment type="caution">
    <text evidence="2">The sequence shown here is derived from an EMBL/GenBank/DDBJ whole genome shotgun (WGS) entry which is preliminary data.</text>
</comment>
<name>A0AAD3D0R2_9STRA</name>
<dbReference type="AlphaFoldDB" id="A0AAD3D0R2"/>
<feature type="transmembrane region" description="Helical" evidence="1">
    <location>
        <begin position="150"/>
        <end position="169"/>
    </location>
</feature>
<keyword evidence="1" id="KW-0812">Transmembrane</keyword>
<proteinExistence type="predicted"/>
<feature type="transmembrane region" description="Helical" evidence="1">
    <location>
        <begin position="401"/>
        <end position="422"/>
    </location>
</feature>
<evidence type="ECO:0000313" key="2">
    <source>
        <dbReference type="EMBL" id="GFH55554.1"/>
    </source>
</evidence>